<accession>X1CUI3</accession>
<organism evidence="2">
    <name type="scientific">marine sediment metagenome</name>
    <dbReference type="NCBI Taxonomy" id="412755"/>
    <lineage>
        <taxon>unclassified sequences</taxon>
        <taxon>metagenomes</taxon>
        <taxon>ecological metagenomes</taxon>
    </lineage>
</organism>
<dbReference type="Pfam" id="PF13635">
    <property type="entry name" value="DUF4143"/>
    <property type="match status" value="1"/>
</dbReference>
<dbReference type="PANTHER" id="PTHR43566:SF2">
    <property type="entry name" value="DUF4143 DOMAIN-CONTAINING PROTEIN"/>
    <property type="match status" value="1"/>
</dbReference>
<evidence type="ECO:0000313" key="2">
    <source>
        <dbReference type="EMBL" id="GAG99753.1"/>
    </source>
</evidence>
<proteinExistence type="predicted"/>
<sequence length="138" mass="16052">ETEKFYLFDVGVTNYLARRTPRIGTPEFGNSFENYILMELKAYQAYRNPELDIRYWRTSTGFEVDFILDDMNVAIEVKGSHRIHSSHTKGLRALLGEHTVKRSVIVSLEKQLRKLDSSIEVLPWQVFLEELWSGELGV</sequence>
<gene>
    <name evidence="2" type="ORF">S01H4_37375</name>
</gene>
<dbReference type="AlphaFoldDB" id="X1CUI3"/>
<comment type="caution">
    <text evidence="2">The sequence shown here is derived from an EMBL/GenBank/DDBJ whole genome shotgun (WGS) entry which is preliminary data.</text>
</comment>
<dbReference type="InterPro" id="IPR025420">
    <property type="entry name" value="DUF4143"/>
</dbReference>
<feature type="domain" description="DUF4143" evidence="1">
    <location>
        <begin position="2"/>
        <end position="78"/>
    </location>
</feature>
<dbReference type="PANTHER" id="PTHR43566">
    <property type="entry name" value="CONSERVED PROTEIN"/>
    <property type="match status" value="1"/>
</dbReference>
<dbReference type="EMBL" id="BART01020073">
    <property type="protein sequence ID" value="GAG99753.1"/>
    <property type="molecule type" value="Genomic_DNA"/>
</dbReference>
<feature type="non-terminal residue" evidence="2">
    <location>
        <position position="1"/>
    </location>
</feature>
<reference evidence="2" key="1">
    <citation type="journal article" date="2014" name="Front. Microbiol.">
        <title>High frequency of phylogenetically diverse reductive dehalogenase-homologous genes in deep subseafloor sedimentary metagenomes.</title>
        <authorList>
            <person name="Kawai M."/>
            <person name="Futagami T."/>
            <person name="Toyoda A."/>
            <person name="Takaki Y."/>
            <person name="Nishi S."/>
            <person name="Hori S."/>
            <person name="Arai W."/>
            <person name="Tsubouchi T."/>
            <person name="Morono Y."/>
            <person name="Uchiyama I."/>
            <person name="Ito T."/>
            <person name="Fujiyama A."/>
            <person name="Inagaki F."/>
            <person name="Takami H."/>
        </authorList>
    </citation>
    <scope>NUCLEOTIDE SEQUENCE</scope>
    <source>
        <strain evidence="2">Expedition CK06-06</strain>
    </source>
</reference>
<name>X1CUI3_9ZZZZ</name>
<protein>
    <recommendedName>
        <fullName evidence="1">DUF4143 domain-containing protein</fullName>
    </recommendedName>
</protein>
<evidence type="ECO:0000259" key="1">
    <source>
        <dbReference type="Pfam" id="PF13635"/>
    </source>
</evidence>